<accession>A0ABQ9VVQ0</accession>
<organism evidence="1 2">
    <name type="scientific">Saguinus oedipus</name>
    <name type="common">Cotton-top tamarin</name>
    <name type="synonym">Oedipomidas oedipus</name>
    <dbReference type="NCBI Taxonomy" id="9490"/>
    <lineage>
        <taxon>Eukaryota</taxon>
        <taxon>Metazoa</taxon>
        <taxon>Chordata</taxon>
        <taxon>Craniata</taxon>
        <taxon>Vertebrata</taxon>
        <taxon>Euteleostomi</taxon>
        <taxon>Mammalia</taxon>
        <taxon>Eutheria</taxon>
        <taxon>Euarchontoglires</taxon>
        <taxon>Primates</taxon>
        <taxon>Haplorrhini</taxon>
        <taxon>Platyrrhini</taxon>
        <taxon>Cebidae</taxon>
        <taxon>Callitrichinae</taxon>
        <taxon>Saguinus</taxon>
    </lineage>
</organism>
<dbReference type="EMBL" id="JASSZA010000004">
    <property type="protein sequence ID" value="KAK2112929.1"/>
    <property type="molecule type" value="Genomic_DNA"/>
</dbReference>
<dbReference type="PANTHER" id="PTHR12381">
    <property type="entry name" value="HETEROGENEOUS NUCLEAR RIBONUCLEOPROTEIN U FAMILY MEMBER"/>
    <property type="match status" value="1"/>
</dbReference>
<reference evidence="1 2" key="1">
    <citation type="submission" date="2023-05" db="EMBL/GenBank/DDBJ databases">
        <title>B98-5 Cell Line De Novo Hybrid Assembly: An Optical Mapping Approach.</title>
        <authorList>
            <person name="Kananen K."/>
            <person name="Auerbach J.A."/>
            <person name="Kautto E."/>
            <person name="Blachly J.S."/>
        </authorList>
    </citation>
    <scope>NUCLEOTIDE SEQUENCE [LARGE SCALE GENOMIC DNA]</scope>
    <source>
        <strain evidence="1">B95-8</strain>
        <tissue evidence="1">Cell line</tissue>
    </source>
</reference>
<evidence type="ECO:0000313" key="1">
    <source>
        <dbReference type="EMBL" id="KAK2112929.1"/>
    </source>
</evidence>
<gene>
    <name evidence="1" type="ORF">P7K49_007195</name>
</gene>
<proteinExistence type="predicted"/>
<protein>
    <submittedName>
        <fullName evidence="1">Uncharacterized protein</fullName>
    </submittedName>
</protein>
<dbReference type="PANTHER" id="PTHR12381:SF41">
    <property type="entry name" value="HETEROGENEOUS NUCLEAR RIBONUCLEOPROTEIN U-LIKE PROTEIN 1"/>
    <property type="match status" value="1"/>
</dbReference>
<comment type="caution">
    <text evidence="1">The sequence shown here is derived from an EMBL/GenBank/DDBJ whole genome shotgun (WGS) entry which is preliminary data.</text>
</comment>
<name>A0ABQ9VVQ0_SAGOE</name>
<dbReference type="Pfam" id="PF13671">
    <property type="entry name" value="AAA_33"/>
    <property type="match status" value="1"/>
</dbReference>
<dbReference type="Proteomes" id="UP001266305">
    <property type="component" value="Unassembled WGS sequence"/>
</dbReference>
<evidence type="ECO:0000313" key="2">
    <source>
        <dbReference type="Proteomes" id="UP001266305"/>
    </source>
</evidence>
<sequence length="214" mass="23979">MKTNEEISRKHLSSTEPDPYVVRISWSLDSYSTQLGEAPFSYGCGGTGKKSANSQFETVETSLQRTITEKWMGIAFPIQKEAFGGGQALYPYVLAKSCTMEFNFRQRAEPYCSTTRAIKHAASSPSKECNILGTSAIMDKMQVMGQQRDSAGSWDILTQQATQCLNRIIHIAAHKRRNYILRKTNVYGSAQRPKLRPSEGFQHKAIVICPTDRT</sequence>
<keyword evidence="2" id="KW-1185">Reference proteome</keyword>